<gene>
    <name evidence="2" type="ORF">HMPREF9698_00775</name>
</gene>
<feature type="domain" description="N-acetyltransferase" evidence="1">
    <location>
        <begin position="1"/>
        <end position="113"/>
    </location>
</feature>
<protein>
    <recommendedName>
        <fullName evidence="1">N-acetyltransferase domain-containing protein</fullName>
    </recommendedName>
</protein>
<dbReference type="Pfam" id="PF00583">
    <property type="entry name" value="Acetyltransf_1"/>
    <property type="match status" value="1"/>
</dbReference>
<accession>K9EAC4</accession>
<reference evidence="2 3" key="1">
    <citation type="submission" date="2012-09" db="EMBL/GenBank/DDBJ databases">
        <title>The Genome Sequence of Alloiococcus otitis ATCC 51267.</title>
        <authorList>
            <consortium name="The Broad Institute Genome Sequencing Platform"/>
            <person name="Earl A."/>
            <person name="Ward D."/>
            <person name="Feldgarden M."/>
            <person name="Gevers D."/>
            <person name="Huys G."/>
            <person name="Walker B."/>
            <person name="Young S.K."/>
            <person name="Zeng Q."/>
            <person name="Gargeya S."/>
            <person name="Fitzgerald M."/>
            <person name="Haas B."/>
            <person name="Abouelleil A."/>
            <person name="Alvarado L."/>
            <person name="Arachchi H.M."/>
            <person name="Berlin A.M."/>
            <person name="Chapman S.B."/>
            <person name="Goldberg J."/>
            <person name="Griggs A."/>
            <person name="Gujja S."/>
            <person name="Hansen M."/>
            <person name="Howarth C."/>
            <person name="Imamovic A."/>
            <person name="Larimer J."/>
            <person name="McCowen C."/>
            <person name="Montmayeur A."/>
            <person name="Murphy C."/>
            <person name="Neiman D."/>
            <person name="Pearson M."/>
            <person name="Priest M."/>
            <person name="Roberts A."/>
            <person name="Saif S."/>
            <person name="Shea T."/>
            <person name="Sisk P."/>
            <person name="Sykes S."/>
            <person name="Wortman J."/>
            <person name="Nusbaum C."/>
            <person name="Birren B."/>
        </authorList>
    </citation>
    <scope>NUCLEOTIDE SEQUENCE [LARGE SCALE GENOMIC DNA]</scope>
    <source>
        <strain evidence="2 3">ATCC 51267</strain>
    </source>
</reference>
<dbReference type="PROSITE" id="PS51186">
    <property type="entry name" value="GNAT"/>
    <property type="match status" value="1"/>
</dbReference>
<sequence length="118" mass="13686">MTLLAKDQSIRQELIDDYYLEQKTYRSLEEASDLVYQGEITLFILAPSARGQGLGRQLFQATLAYFKDQGVDYYFLHTDEDCTISFYQKAGLRQAQAIQVQDSRQVPLYYYLYDNGPS</sequence>
<dbReference type="Proteomes" id="UP000009875">
    <property type="component" value="Unassembled WGS sequence"/>
</dbReference>
<name>K9EAC4_9LACT</name>
<dbReference type="eggNOG" id="COG1246">
    <property type="taxonomic scope" value="Bacteria"/>
</dbReference>
<dbReference type="HOGENOM" id="CLU_2068150_0_0_9"/>
<dbReference type="GO" id="GO:0016747">
    <property type="term" value="F:acyltransferase activity, transferring groups other than amino-acyl groups"/>
    <property type="evidence" value="ECO:0007669"/>
    <property type="project" value="InterPro"/>
</dbReference>
<dbReference type="InterPro" id="IPR016181">
    <property type="entry name" value="Acyl_CoA_acyltransferase"/>
</dbReference>
<dbReference type="RefSeq" id="WP_003777554.1">
    <property type="nucleotide sequence ID" value="NZ_JH992958.1"/>
</dbReference>
<dbReference type="EMBL" id="AGXA01000017">
    <property type="protein sequence ID" value="EKU93658.1"/>
    <property type="molecule type" value="Genomic_DNA"/>
</dbReference>
<dbReference type="OrthoDB" id="2243440at2"/>
<keyword evidence="3" id="KW-1185">Reference proteome</keyword>
<comment type="caution">
    <text evidence="2">The sequence shown here is derived from an EMBL/GenBank/DDBJ whole genome shotgun (WGS) entry which is preliminary data.</text>
</comment>
<dbReference type="CDD" id="cd04301">
    <property type="entry name" value="NAT_SF"/>
    <property type="match status" value="1"/>
</dbReference>
<proteinExistence type="predicted"/>
<evidence type="ECO:0000313" key="3">
    <source>
        <dbReference type="Proteomes" id="UP000009875"/>
    </source>
</evidence>
<dbReference type="SUPFAM" id="SSF55729">
    <property type="entry name" value="Acyl-CoA N-acyltransferases (Nat)"/>
    <property type="match status" value="1"/>
</dbReference>
<dbReference type="Gene3D" id="3.40.630.30">
    <property type="match status" value="1"/>
</dbReference>
<organism evidence="2 3">
    <name type="scientific">Alloiococcus otitis ATCC 51267</name>
    <dbReference type="NCBI Taxonomy" id="883081"/>
    <lineage>
        <taxon>Bacteria</taxon>
        <taxon>Bacillati</taxon>
        <taxon>Bacillota</taxon>
        <taxon>Bacilli</taxon>
        <taxon>Lactobacillales</taxon>
        <taxon>Carnobacteriaceae</taxon>
        <taxon>Alloiococcus</taxon>
    </lineage>
</organism>
<evidence type="ECO:0000313" key="2">
    <source>
        <dbReference type="EMBL" id="EKU93658.1"/>
    </source>
</evidence>
<dbReference type="InterPro" id="IPR000182">
    <property type="entry name" value="GNAT_dom"/>
</dbReference>
<dbReference type="STRING" id="883081.HMPREF9698_00775"/>
<evidence type="ECO:0000259" key="1">
    <source>
        <dbReference type="PROSITE" id="PS51186"/>
    </source>
</evidence>
<dbReference type="AlphaFoldDB" id="K9EAC4"/>